<accession>A0AAE1FQ47</accession>
<dbReference type="AlphaFoldDB" id="A0AAE1FQ47"/>
<dbReference type="EMBL" id="JAWQEG010001559">
    <property type="protein sequence ID" value="KAK3878340.1"/>
    <property type="molecule type" value="Genomic_DNA"/>
</dbReference>
<name>A0AAE1FQ47_PETCI</name>
<evidence type="ECO:0000256" key="1">
    <source>
        <dbReference type="SAM" id="MobiDB-lite"/>
    </source>
</evidence>
<keyword evidence="3" id="KW-1185">Reference proteome</keyword>
<sequence>MSRNDQNSREETIDSGRQKPHPVELHEPDGSETEDDIDLEDTFMGSLEVINAVALETVDSQKLKQLHPETVLDLAEFPPIPQRITPPTSFIPLPVPTLQLEQTPTSLQPSSNAPIIPLIYQQPEIHAVQEQEAATT</sequence>
<evidence type="ECO:0000313" key="3">
    <source>
        <dbReference type="Proteomes" id="UP001286313"/>
    </source>
</evidence>
<proteinExistence type="predicted"/>
<comment type="caution">
    <text evidence="2">The sequence shown here is derived from an EMBL/GenBank/DDBJ whole genome shotgun (WGS) entry which is preliminary data.</text>
</comment>
<organism evidence="2 3">
    <name type="scientific">Petrolisthes cinctipes</name>
    <name type="common">Flat porcelain crab</name>
    <dbReference type="NCBI Taxonomy" id="88211"/>
    <lineage>
        <taxon>Eukaryota</taxon>
        <taxon>Metazoa</taxon>
        <taxon>Ecdysozoa</taxon>
        <taxon>Arthropoda</taxon>
        <taxon>Crustacea</taxon>
        <taxon>Multicrustacea</taxon>
        <taxon>Malacostraca</taxon>
        <taxon>Eumalacostraca</taxon>
        <taxon>Eucarida</taxon>
        <taxon>Decapoda</taxon>
        <taxon>Pleocyemata</taxon>
        <taxon>Anomura</taxon>
        <taxon>Galatheoidea</taxon>
        <taxon>Porcellanidae</taxon>
        <taxon>Petrolisthes</taxon>
    </lineage>
</organism>
<dbReference type="Proteomes" id="UP001286313">
    <property type="component" value="Unassembled WGS sequence"/>
</dbReference>
<evidence type="ECO:0000313" key="2">
    <source>
        <dbReference type="EMBL" id="KAK3878340.1"/>
    </source>
</evidence>
<reference evidence="2" key="1">
    <citation type="submission" date="2023-10" db="EMBL/GenBank/DDBJ databases">
        <title>Genome assemblies of two species of porcelain crab, Petrolisthes cinctipes and Petrolisthes manimaculis (Anomura: Porcellanidae).</title>
        <authorList>
            <person name="Angst P."/>
        </authorList>
    </citation>
    <scope>NUCLEOTIDE SEQUENCE</scope>
    <source>
        <strain evidence="2">PB745_01</strain>
        <tissue evidence="2">Gill</tissue>
    </source>
</reference>
<protein>
    <submittedName>
        <fullName evidence="2">Uncharacterized protein</fullName>
    </submittedName>
</protein>
<feature type="region of interest" description="Disordered" evidence="1">
    <location>
        <begin position="1"/>
        <end position="38"/>
    </location>
</feature>
<gene>
    <name evidence="2" type="ORF">Pcinc_016924</name>
</gene>
<feature type="compositionally biased region" description="Basic and acidic residues" evidence="1">
    <location>
        <begin position="1"/>
        <end position="29"/>
    </location>
</feature>